<organism evidence="1 2">
    <name type="scientific">Cavenderia fasciculata</name>
    <name type="common">Slime mold</name>
    <name type="synonym">Dictyostelium fasciculatum</name>
    <dbReference type="NCBI Taxonomy" id="261658"/>
    <lineage>
        <taxon>Eukaryota</taxon>
        <taxon>Amoebozoa</taxon>
        <taxon>Evosea</taxon>
        <taxon>Eumycetozoa</taxon>
        <taxon>Dictyostelia</taxon>
        <taxon>Acytosteliales</taxon>
        <taxon>Cavenderiaceae</taxon>
        <taxon>Cavenderia</taxon>
    </lineage>
</organism>
<sequence length="744" mass="88074">MIQTTSTINLNTLVAPSLAFIGVIEKLAIEREKKKTNKDAMITKIEDKGQQEVVLSWLLYLVVNCELSTIKKQSIYLLDKALRTYGTAHTYNQDIVESIFNVLISTNNNKNDSDESQTMLISILNILNVGFTKKQYLDYLKLLENTIRKNRDNQAIREIILKIMESIDTKQVQLVALKDKSIDIFNNIMSSFLTDTSNVQYQLRAIGVIRSTSEMMVDKYGRKSIVENDYDLCEFCIPHFEFSNEQVIQHLLDLIEWYNNQSNGYAYGWEKFIGYIDPTQYKYVSSRIFPMMLKRLYKADHDKQDAVDIIQSVGEKMGMRYYARYRFELVQHLLETKQEEYIDLVYWSYRETNWSYFSIYLPSLMKQLINRFDQLKDSQKEHCLKFLFRTRMMECGGMIDIVHPYFRHLVDHVCKLGDVHMMCNMVNVAAAKEGISQNSQLLFNRFIKVLMDPSTLAKDAWSPWGSRIYAMERMIDTMQGGVWKSDQIQVFTKYDNEYCQILECPSKKRESQPNKANQFLDVELTAWTRIHWILYYICFPRHSNNYNNNKEIQTVIREITRASLDEFITKAPTFGKYSYLVPTMMYKWAFLCQIDKQQQQDMVKVVIDYYPKIVPLLLVKDMLFTSDQLEQIDGHRSMAKLFWNIIKILVHEQQQQQQQCQIHLDKIHQMMIDFNEEILCHLPDHFCVLLDELWCIHEYQGDKDKDHNDDDEDDQDDDEDVERLFNQFITKVDDDNYLLKKKTK</sequence>
<dbReference type="RefSeq" id="XP_004351342.1">
    <property type="nucleotide sequence ID" value="XM_004351290.1"/>
</dbReference>
<reference evidence="2" key="1">
    <citation type="journal article" date="2011" name="Genome Res.">
        <title>Phylogeny-wide analysis of social amoeba genomes highlights ancient origins for complex intercellular communication.</title>
        <authorList>
            <person name="Heidel A.J."/>
            <person name="Lawal H.M."/>
            <person name="Felder M."/>
            <person name="Schilde C."/>
            <person name="Helps N.R."/>
            <person name="Tunggal B."/>
            <person name="Rivero F."/>
            <person name="John U."/>
            <person name="Schleicher M."/>
            <person name="Eichinger L."/>
            <person name="Platzer M."/>
            <person name="Noegel A.A."/>
            <person name="Schaap P."/>
            <person name="Gloeckner G."/>
        </authorList>
    </citation>
    <scope>NUCLEOTIDE SEQUENCE [LARGE SCALE GENOMIC DNA]</scope>
    <source>
        <strain evidence="2">SH3</strain>
    </source>
</reference>
<evidence type="ECO:0000313" key="1">
    <source>
        <dbReference type="EMBL" id="EGG14826.1"/>
    </source>
</evidence>
<keyword evidence="2" id="KW-1185">Reference proteome</keyword>
<name>F4QB54_CACFS</name>
<evidence type="ECO:0000313" key="2">
    <source>
        <dbReference type="Proteomes" id="UP000007797"/>
    </source>
</evidence>
<dbReference type="KEGG" id="dfa:DFA_10699"/>
<proteinExistence type="predicted"/>
<gene>
    <name evidence="1" type="ORF">DFA_10699</name>
</gene>
<dbReference type="GeneID" id="14866872"/>
<dbReference type="InterPro" id="IPR016024">
    <property type="entry name" value="ARM-type_fold"/>
</dbReference>
<dbReference type="SUPFAM" id="SSF48371">
    <property type="entry name" value="ARM repeat"/>
    <property type="match status" value="1"/>
</dbReference>
<dbReference type="EMBL" id="GL883027">
    <property type="protein sequence ID" value="EGG14826.1"/>
    <property type="molecule type" value="Genomic_DNA"/>
</dbReference>
<dbReference type="AlphaFoldDB" id="F4QB54"/>
<protein>
    <submittedName>
        <fullName evidence="1">Uncharacterized protein</fullName>
    </submittedName>
</protein>
<dbReference type="Proteomes" id="UP000007797">
    <property type="component" value="Unassembled WGS sequence"/>
</dbReference>
<accession>F4QB54</accession>